<feature type="domain" description="HTH myb-type" evidence="5">
    <location>
        <begin position="9"/>
        <end position="44"/>
    </location>
</feature>
<feature type="domain" description="Myb-like" evidence="4">
    <location>
        <begin position="9"/>
        <end position="50"/>
    </location>
</feature>
<sequence length="61" mass="6877">MGRRPCCDKEGIKKGAWTAQEDEILSNYINTYGKGKWRHLPQRVVDSVSRAIVAIGEFPSL</sequence>
<dbReference type="InterPro" id="IPR017930">
    <property type="entry name" value="Myb_dom"/>
</dbReference>
<dbReference type="PANTHER" id="PTHR47999">
    <property type="entry name" value="TRANSCRIPTION FACTOR MYB8-RELATED-RELATED"/>
    <property type="match status" value="1"/>
</dbReference>
<evidence type="ECO:0000256" key="1">
    <source>
        <dbReference type="ARBA" id="ARBA00004123"/>
    </source>
</evidence>
<dbReference type="InterPro" id="IPR009057">
    <property type="entry name" value="Homeodomain-like_sf"/>
</dbReference>
<evidence type="ECO:0000313" key="7">
    <source>
        <dbReference type="Proteomes" id="UP000250321"/>
    </source>
</evidence>
<dbReference type="GO" id="GO:0005634">
    <property type="term" value="C:nucleus"/>
    <property type="evidence" value="ECO:0007669"/>
    <property type="project" value="UniProtKB-SubCell"/>
</dbReference>
<dbReference type="AlphaFoldDB" id="A0A314YJD6"/>
<evidence type="ECO:0000259" key="5">
    <source>
        <dbReference type="PROSITE" id="PS51294"/>
    </source>
</evidence>
<evidence type="ECO:0000259" key="4">
    <source>
        <dbReference type="PROSITE" id="PS50090"/>
    </source>
</evidence>
<dbReference type="InterPro" id="IPR001005">
    <property type="entry name" value="SANT/Myb"/>
</dbReference>
<dbReference type="PANTHER" id="PTHR47999:SF96">
    <property type="entry name" value="TRANSCRIPTION REPRESSOR MYB6-LIKE"/>
    <property type="match status" value="1"/>
</dbReference>
<dbReference type="PROSITE" id="PS50090">
    <property type="entry name" value="MYB_LIKE"/>
    <property type="match status" value="1"/>
</dbReference>
<keyword evidence="3" id="KW-0539">Nucleus</keyword>
<dbReference type="Gene3D" id="1.10.10.60">
    <property type="entry name" value="Homeodomain-like"/>
    <property type="match status" value="1"/>
</dbReference>
<dbReference type="InterPro" id="IPR015495">
    <property type="entry name" value="Myb_TF_plants"/>
</dbReference>
<name>A0A314YJD6_PRUYE</name>
<evidence type="ECO:0000313" key="6">
    <source>
        <dbReference type="EMBL" id="PQQ04638.1"/>
    </source>
</evidence>
<protein>
    <submittedName>
        <fullName evidence="6">Uncharacterized protein</fullName>
    </submittedName>
</protein>
<organism evidence="6 7">
    <name type="scientific">Prunus yedoensis var. nudiflora</name>
    <dbReference type="NCBI Taxonomy" id="2094558"/>
    <lineage>
        <taxon>Eukaryota</taxon>
        <taxon>Viridiplantae</taxon>
        <taxon>Streptophyta</taxon>
        <taxon>Embryophyta</taxon>
        <taxon>Tracheophyta</taxon>
        <taxon>Spermatophyta</taxon>
        <taxon>Magnoliopsida</taxon>
        <taxon>eudicotyledons</taxon>
        <taxon>Gunneridae</taxon>
        <taxon>Pentapetalae</taxon>
        <taxon>rosids</taxon>
        <taxon>fabids</taxon>
        <taxon>Rosales</taxon>
        <taxon>Rosaceae</taxon>
        <taxon>Amygdaloideae</taxon>
        <taxon>Amygdaleae</taxon>
        <taxon>Prunus</taxon>
    </lineage>
</organism>
<accession>A0A314YJD6</accession>
<evidence type="ECO:0000256" key="3">
    <source>
        <dbReference type="ARBA" id="ARBA00023242"/>
    </source>
</evidence>
<comment type="subcellular location">
    <subcellularLocation>
        <location evidence="1">Nucleus</location>
    </subcellularLocation>
</comment>
<reference evidence="6 7" key="1">
    <citation type="submission" date="2018-02" db="EMBL/GenBank/DDBJ databases">
        <title>Draft genome of wild Prunus yedoensis var. nudiflora.</title>
        <authorList>
            <person name="Baek S."/>
            <person name="Kim J.-H."/>
            <person name="Choi K."/>
            <person name="Kim G.-B."/>
            <person name="Cho A."/>
            <person name="Jang H."/>
            <person name="Shin C.-H."/>
            <person name="Yu H.-J."/>
            <person name="Mun J.-H."/>
        </authorList>
    </citation>
    <scope>NUCLEOTIDE SEQUENCE [LARGE SCALE GENOMIC DNA]</scope>
    <source>
        <strain evidence="7">cv. Jeju island</strain>
        <tissue evidence="6">Leaf</tissue>
    </source>
</reference>
<gene>
    <name evidence="6" type="ORF">Pyn_27491</name>
</gene>
<dbReference type="EMBL" id="PJQY01001211">
    <property type="protein sequence ID" value="PQQ04638.1"/>
    <property type="molecule type" value="Genomic_DNA"/>
</dbReference>
<dbReference type="PROSITE" id="PS51294">
    <property type="entry name" value="HTH_MYB"/>
    <property type="match status" value="1"/>
</dbReference>
<keyword evidence="2" id="KW-0238">DNA-binding</keyword>
<dbReference type="GO" id="GO:0003677">
    <property type="term" value="F:DNA binding"/>
    <property type="evidence" value="ECO:0007669"/>
    <property type="project" value="UniProtKB-KW"/>
</dbReference>
<evidence type="ECO:0000256" key="2">
    <source>
        <dbReference type="ARBA" id="ARBA00023125"/>
    </source>
</evidence>
<dbReference type="STRING" id="2094558.A0A314YJD6"/>
<comment type="caution">
    <text evidence="6">The sequence shown here is derived from an EMBL/GenBank/DDBJ whole genome shotgun (WGS) entry which is preliminary data.</text>
</comment>
<dbReference type="OrthoDB" id="2143914at2759"/>
<keyword evidence="7" id="KW-1185">Reference proteome</keyword>
<dbReference type="Pfam" id="PF00249">
    <property type="entry name" value="Myb_DNA-binding"/>
    <property type="match status" value="1"/>
</dbReference>
<dbReference type="Proteomes" id="UP000250321">
    <property type="component" value="Unassembled WGS sequence"/>
</dbReference>
<proteinExistence type="predicted"/>
<dbReference type="CDD" id="cd00167">
    <property type="entry name" value="SANT"/>
    <property type="match status" value="1"/>
</dbReference>
<dbReference type="SUPFAM" id="SSF46689">
    <property type="entry name" value="Homeodomain-like"/>
    <property type="match status" value="1"/>
</dbReference>